<dbReference type="InterPro" id="IPR000192">
    <property type="entry name" value="Aminotrans_V_dom"/>
</dbReference>
<dbReference type="PANTHER" id="PTHR43586">
    <property type="entry name" value="CYSTEINE DESULFURASE"/>
    <property type="match status" value="1"/>
</dbReference>
<dbReference type="InterPro" id="IPR015424">
    <property type="entry name" value="PyrdxlP-dep_Trfase"/>
</dbReference>
<dbReference type="AlphaFoldDB" id="A0A1R4I013"/>
<protein>
    <submittedName>
        <fullName evidence="3">Cysteine desulfurase</fullName>
        <ecNumber evidence="3">2.8.1.7</ecNumber>
    </submittedName>
</protein>
<dbReference type="Gene3D" id="3.40.640.10">
    <property type="entry name" value="Type I PLP-dependent aspartate aminotransferase-like (Major domain)"/>
    <property type="match status" value="1"/>
</dbReference>
<evidence type="ECO:0000259" key="2">
    <source>
        <dbReference type="Pfam" id="PF00266"/>
    </source>
</evidence>
<gene>
    <name evidence="3" type="ORF">CZ787_09420</name>
</gene>
<feature type="domain" description="Aminotransferase class V" evidence="2">
    <location>
        <begin position="93"/>
        <end position="296"/>
    </location>
</feature>
<dbReference type="EMBL" id="FUKM01000034">
    <property type="protein sequence ID" value="SJN13056.1"/>
    <property type="molecule type" value="Genomic_DNA"/>
</dbReference>
<dbReference type="SUPFAM" id="SSF53383">
    <property type="entry name" value="PLP-dependent transferases"/>
    <property type="match status" value="1"/>
</dbReference>
<comment type="caution">
    <text evidence="3">The sequence shown here is derived from an EMBL/GenBank/DDBJ whole genome shotgun (WGS) entry which is preliminary data.</text>
</comment>
<keyword evidence="1" id="KW-0663">Pyridoxal phosphate</keyword>
<dbReference type="EC" id="2.8.1.7" evidence="3"/>
<dbReference type="InterPro" id="IPR015421">
    <property type="entry name" value="PyrdxlP-dep_Trfase_major"/>
</dbReference>
<proteinExistence type="predicted"/>
<evidence type="ECO:0000256" key="1">
    <source>
        <dbReference type="ARBA" id="ARBA00022898"/>
    </source>
</evidence>
<dbReference type="GO" id="GO:0031071">
    <property type="term" value="F:cysteine desulfurase activity"/>
    <property type="evidence" value="ECO:0007669"/>
    <property type="project" value="UniProtKB-EC"/>
</dbReference>
<keyword evidence="3" id="KW-0808">Transferase</keyword>
<dbReference type="Proteomes" id="UP000196331">
    <property type="component" value="Unassembled WGS sequence"/>
</dbReference>
<feature type="domain" description="Aminotransferase class V" evidence="2">
    <location>
        <begin position="389"/>
        <end position="472"/>
    </location>
</feature>
<evidence type="ECO:0000313" key="4">
    <source>
        <dbReference type="Proteomes" id="UP000196331"/>
    </source>
</evidence>
<organism evidence="3 4">
    <name type="scientific">Halomonas citrativorans</name>
    <dbReference type="NCBI Taxonomy" id="2742612"/>
    <lineage>
        <taxon>Bacteria</taxon>
        <taxon>Pseudomonadati</taxon>
        <taxon>Pseudomonadota</taxon>
        <taxon>Gammaproteobacteria</taxon>
        <taxon>Oceanospirillales</taxon>
        <taxon>Halomonadaceae</taxon>
        <taxon>Halomonas</taxon>
    </lineage>
</organism>
<evidence type="ECO:0000313" key="3">
    <source>
        <dbReference type="EMBL" id="SJN13056.1"/>
    </source>
</evidence>
<dbReference type="Pfam" id="PF00266">
    <property type="entry name" value="Aminotran_5"/>
    <property type="match status" value="2"/>
</dbReference>
<accession>A0A1R4I013</accession>
<dbReference type="OrthoDB" id="7592443at2"/>
<name>A0A1R4I013_9GAMM</name>
<dbReference type="InterPro" id="IPR015422">
    <property type="entry name" value="PyrdxlP-dep_Trfase_small"/>
</dbReference>
<reference evidence="3 4" key="1">
    <citation type="submission" date="2017-02" db="EMBL/GenBank/DDBJ databases">
        <authorList>
            <person name="Dridi B."/>
        </authorList>
    </citation>
    <scope>NUCLEOTIDE SEQUENCE [LARGE SCALE GENOMIC DNA]</scope>
    <source>
        <strain evidence="3 4">JB380</strain>
    </source>
</reference>
<dbReference type="Gene3D" id="3.90.1150.10">
    <property type="entry name" value="Aspartate Aminotransferase, domain 1"/>
    <property type="match status" value="1"/>
</dbReference>
<sequence>MGSYSLFIPSSVANAILISNLGTCSRTLVPTSHRYYMIPYQFLEINKMTNIHAPGADTPTYKNASQSFSPELLAAIRERFCHVDHCPFTGKRIYFENAGGTLTLKSVIERGSEIASIPDNEHRNNLASHAMSQVVTKGRQALATYFGANEGDSVIFGGETGTECLFRLIRAASMAAPTGGSVVACELEHPATFDATVQWARRTNREWLKVPFDTASGRVTAADYEAVVQPDTRVATIIHTSPVTGMVQDVAEIARSIRTIAPECYIIVDGIQHAPHGALDVEAYGVDGYVISMYKAFCRFNNGYAWVSPRLSIVDHDRLAGKPDNVWELGSRDPSALAGADEVVKYLEWLGSSFTDSILRRERLLAAGRAMHTHEKALVTRLIEGTEKLPGLGSLPRVKLIGQVDSPYREGTISFAIEGINATQIVAYLGEHGIRVHARSDDAFSGNILRPFGLASITRISLAHYNTPEEIDICLQALGTILTEH</sequence>